<dbReference type="EMBL" id="BAAAHP010000099">
    <property type="protein sequence ID" value="GAA0940597.1"/>
    <property type="molecule type" value="Genomic_DNA"/>
</dbReference>
<evidence type="ECO:0000256" key="1">
    <source>
        <dbReference type="ARBA" id="ARBA00023015"/>
    </source>
</evidence>
<proteinExistence type="predicted"/>
<evidence type="ECO:0000256" key="3">
    <source>
        <dbReference type="ARBA" id="ARBA00023163"/>
    </source>
</evidence>
<keyword evidence="1" id="KW-0805">Transcription regulation</keyword>
<comment type="caution">
    <text evidence="5">The sequence shown here is derived from an EMBL/GenBank/DDBJ whole genome shotgun (WGS) entry which is preliminary data.</text>
</comment>
<keyword evidence="2" id="KW-0238">DNA-binding</keyword>
<evidence type="ECO:0000313" key="5">
    <source>
        <dbReference type="EMBL" id="GAA0940597.1"/>
    </source>
</evidence>
<dbReference type="PANTHER" id="PTHR44688:SF16">
    <property type="entry name" value="DNA-BINDING TRANSCRIPTIONAL ACTIVATOR DEVR_DOSR"/>
    <property type="match status" value="1"/>
</dbReference>
<dbReference type="Pfam" id="PF00196">
    <property type="entry name" value="GerE"/>
    <property type="match status" value="1"/>
</dbReference>
<evidence type="ECO:0000259" key="4">
    <source>
        <dbReference type="PROSITE" id="PS50043"/>
    </source>
</evidence>
<protein>
    <recommendedName>
        <fullName evidence="4">HTH luxR-type domain-containing protein</fullName>
    </recommendedName>
</protein>
<keyword evidence="6" id="KW-1185">Reference proteome</keyword>
<organism evidence="5 6">
    <name type="scientific">Pseudonocardia zijingensis</name>
    <dbReference type="NCBI Taxonomy" id="153376"/>
    <lineage>
        <taxon>Bacteria</taxon>
        <taxon>Bacillati</taxon>
        <taxon>Actinomycetota</taxon>
        <taxon>Actinomycetes</taxon>
        <taxon>Pseudonocardiales</taxon>
        <taxon>Pseudonocardiaceae</taxon>
        <taxon>Pseudonocardia</taxon>
    </lineage>
</organism>
<gene>
    <name evidence="5" type="ORF">GCM10009559_35670</name>
</gene>
<reference evidence="5 6" key="1">
    <citation type="journal article" date="2019" name="Int. J. Syst. Evol. Microbiol.">
        <title>The Global Catalogue of Microorganisms (GCM) 10K type strain sequencing project: providing services to taxonomists for standard genome sequencing and annotation.</title>
        <authorList>
            <consortium name="The Broad Institute Genomics Platform"/>
            <consortium name="The Broad Institute Genome Sequencing Center for Infectious Disease"/>
            <person name="Wu L."/>
            <person name="Ma J."/>
        </authorList>
    </citation>
    <scope>NUCLEOTIDE SEQUENCE [LARGE SCALE GENOMIC DNA]</scope>
    <source>
        <strain evidence="5 6">JCM 11117</strain>
    </source>
</reference>
<accession>A0ABN1QC58</accession>
<evidence type="ECO:0000256" key="2">
    <source>
        <dbReference type="ARBA" id="ARBA00023125"/>
    </source>
</evidence>
<dbReference type="CDD" id="cd06170">
    <property type="entry name" value="LuxR_C_like"/>
    <property type="match status" value="1"/>
</dbReference>
<dbReference type="PROSITE" id="PS50043">
    <property type="entry name" value="HTH_LUXR_2"/>
    <property type="match status" value="1"/>
</dbReference>
<evidence type="ECO:0000313" key="6">
    <source>
        <dbReference type="Proteomes" id="UP001499967"/>
    </source>
</evidence>
<dbReference type="InterPro" id="IPR016032">
    <property type="entry name" value="Sig_transdc_resp-reg_C-effctor"/>
</dbReference>
<dbReference type="InterPro" id="IPR036388">
    <property type="entry name" value="WH-like_DNA-bd_sf"/>
</dbReference>
<dbReference type="Proteomes" id="UP001499967">
    <property type="component" value="Unassembled WGS sequence"/>
</dbReference>
<dbReference type="PRINTS" id="PR00038">
    <property type="entry name" value="HTHLUXR"/>
</dbReference>
<dbReference type="Gene3D" id="1.10.10.10">
    <property type="entry name" value="Winged helix-like DNA-binding domain superfamily/Winged helix DNA-binding domain"/>
    <property type="match status" value="1"/>
</dbReference>
<feature type="domain" description="HTH luxR-type" evidence="4">
    <location>
        <begin position="8"/>
        <end position="73"/>
    </location>
</feature>
<sequence length="80" mass="9036">MLATQRRRAAPPVALTDRERAVLSLLPTQRSFEEIADDLTVSHSTVKTHVRAIYSKFGVRSRREAVARARRHGILSADLR</sequence>
<dbReference type="SMART" id="SM00421">
    <property type="entry name" value="HTH_LUXR"/>
    <property type="match status" value="1"/>
</dbReference>
<dbReference type="InterPro" id="IPR000792">
    <property type="entry name" value="Tscrpt_reg_LuxR_C"/>
</dbReference>
<dbReference type="PANTHER" id="PTHR44688">
    <property type="entry name" value="DNA-BINDING TRANSCRIPTIONAL ACTIVATOR DEVR_DOSR"/>
    <property type="match status" value="1"/>
</dbReference>
<keyword evidence="3" id="KW-0804">Transcription</keyword>
<dbReference type="SUPFAM" id="SSF46894">
    <property type="entry name" value="C-terminal effector domain of the bipartite response regulators"/>
    <property type="match status" value="1"/>
</dbReference>
<name>A0ABN1QC58_9PSEU</name>